<gene>
    <name evidence="6" type="ORF">HNP73_001136</name>
</gene>
<dbReference type="PANTHER" id="PTHR42792:SF2">
    <property type="entry name" value="FLAGELLIN"/>
    <property type="match status" value="1"/>
</dbReference>
<reference evidence="6 7" key="1">
    <citation type="submission" date="2020-08" db="EMBL/GenBank/DDBJ databases">
        <title>Genomic Encyclopedia of Type Strains, Phase IV (KMG-IV): sequencing the most valuable type-strain genomes for metagenomic binning, comparative biology and taxonomic classification.</title>
        <authorList>
            <person name="Goeker M."/>
        </authorList>
    </citation>
    <scope>NUCLEOTIDE SEQUENCE [LARGE SCALE GENOMIC DNA]</scope>
    <source>
        <strain evidence="6 7">DSM 101730</strain>
    </source>
</reference>
<dbReference type="Gene3D" id="1.20.1330.10">
    <property type="entry name" value="f41 fragment of flagellin, N-terminal domain"/>
    <property type="match status" value="1"/>
</dbReference>
<name>A0A840SKP9_9RHOB</name>
<protein>
    <recommendedName>
        <fullName evidence="3">Flagellin</fullName>
    </recommendedName>
</protein>
<evidence type="ECO:0000313" key="6">
    <source>
        <dbReference type="EMBL" id="MBB5221215.1"/>
    </source>
</evidence>
<dbReference type="EMBL" id="JACHFM010000001">
    <property type="protein sequence ID" value="MBB5221215.1"/>
    <property type="molecule type" value="Genomic_DNA"/>
</dbReference>
<organism evidence="6 7">
    <name type="scientific">Amaricoccus macauensis</name>
    <dbReference type="NCBI Taxonomy" id="57001"/>
    <lineage>
        <taxon>Bacteria</taxon>
        <taxon>Pseudomonadati</taxon>
        <taxon>Pseudomonadota</taxon>
        <taxon>Alphaproteobacteria</taxon>
        <taxon>Rhodobacterales</taxon>
        <taxon>Paracoccaceae</taxon>
        <taxon>Amaricoccus</taxon>
    </lineage>
</organism>
<evidence type="ECO:0000259" key="5">
    <source>
        <dbReference type="Pfam" id="PF00700"/>
    </source>
</evidence>
<keyword evidence="3" id="KW-0964">Secreted</keyword>
<comment type="function">
    <text evidence="3">Flagellin is the subunit protein which polymerizes to form the filaments of bacterial flagella.</text>
</comment>
<dbReference type="Proteomes" id="UP000549457">
    <property type="component" value="Unassembled WGS sequence"/>
</dbReference>
<keyword evidence="6" id="KW-0966">Cell projection</keyword>
<dbReference type="AlphaFoldDB" id="A0A840SKP9"/>
<dbReference type="SUPFAM" id="SSF64518">
    <property type="entry name" value="Phase 1 flagellin"/>
    <property type="match status" value="1"/>
</dbReference>
<dbReference type="PANTHER" id="PTHR42792">
    <property type="entry name" value="FLAGELLIN"/>
    <property type="match status" value="1"/>
</dbReference>
<evidence type="ECO:0000256" key="1">
    <source>
        <dbReference type="ARBA" id="ARBA00005709"/>
    </source>
</evidence>
<comment type="caution">
    <text evidence="6">The sequence shown here is derived from an EMBL/GenBank/DDBJ whole genome shotgun (WGS) entry which is preliminary data.</text>
</comment>
<dbReference type="GO" id="GO:0005198">
    <property type="term" value="F:structural molecule activity"/>
    <property type="evidence" value="ECO:0007669"/>
    <property type="project" value="UniProtKB-UniRule"/>
</dbReference>
<dbReference type="Pfam" id="PF00700">
    <property type="entry name" value="Flagellin_C"/>
    <property type="match status" value="1"/>
</dbReference>
<proteinExistence type="inferred from homology"/>
<dbReference type="InterPro" id="IPR001492">
    <property type="entry name" value="Flagellin"/>
</dbReference>
<accession>A0A840SKP9</accession>
<dbReference type="InterPro" id="IPR046358">
    <property type="entry name" value="Flagellin_C"/>
</dbReference>
<dbReference type="Pfam" id="PF00669">
    <property type="entry name" value="Flagellin_N"/>
    <property type="match status" value="1"/>
</dbReference>
<dbReference type="GO" id="GO:0005576">
    <property type="term" value="C:extracellular region"/>
    <property type="evidence" value="ECO:0007669"/>
    <property type="project" value="UniProtKB-SubCell"/>
</dbReference>
<dbReference type="GO" id="GO:0009288">
    <property type="term" value="C:bacterial-type flagellum"/>
    <property type="evidence" value="ECO:0007669"/>
    <property type="project" value="UniProtKB-SubCell"/>
</dbReference>
<comment type="similarity">
    <text evidence="1 3">Belongs to the bacterial flagellin family.</text>
</comment>
<evidence type="ECO:0000256" key="3">
    <source>
        <dbReference type="RuleBase" id="RU362073"/>
    </source>
</evidence>
<keyword evidence="6" id="KW-0969">Cilium</keyword>
<feature type="domain" description="Flagellin C-terminal" evidence="5">
    <location>
        <begin position="319"/>
        <end position="403"/>
    </location>
</feature>
<dbReference type="InterPro" id="IPR001029">
    <property type="entry name" value="Flagellin_N"/>
</dbReference>
<comment type="subcellular location">
    <subcellularLocation>
        <location evidence="3">Secreted</location>
    </subcellularLocation>
    <subcellularLocation>
        <location evidence="3">Bacterial flagellum</location>
    </subcellularLocation>
</comment>
<keyword evidence="2 3" id="KW-0975">Bacterial flagellum</keyword>
<sequence length="404" mass="39954">MTSILTNTGAMAALQTLKATNSSLGKAQSEITTGLKIAGAKDNASTWAIAQTMRSDVASFNQVSDSLNASIAAVGTGVAAAEQISGLLTQMKAKVTASMAAGADTTTIQADIDALTAQMQSIVDAASINGLNFVGSTGSTDVLSSLTRDSTGAQSAAFIGVAGFDLSTGTAGTARGAFEGSTFTAAAGGDLLAFSVDAGAAAAETVTLDATDFVAGDKISISVGNKATTYTVTAEDLAATTASDVIAVKLKAAVDAMGIAGFSLDYNSAAAGDLIVNNDGTGAADRNVAFSLTPANAGGLSSLNNIAVGTAADRTAALAAVSTAADSVNAAAASLGSAQGRLEAQAGFISKLTDNFKTSIGAMVDADMEEASARLTALQTQQQLGIQSLSIANQTPQTILSLFR</sequence>
<feature type="domain" description="Flagellin N-terminal" evidence="4">
    <location>
        <begin position="4"/>
        <end position="132"/>
    </location>
</feature>
<evidence type="ECO:0000313" key="7">
    <source>
        <dbReference type="Proteomes" id="UP000549457"/>
    </source>
</evidence>
<keyword evidence="6" id="KW-0282">Flagellum</keyword>
<dbReference type="RefSeq" id="WP_184147608.1">
    <property type="nucleotide sequence ID" value="NZ_JACHFM010000001.1"/>
</dbReference>
<evidence type="ECO:0000256" key="2">
    <source>
        <dbReference type="ARBA" id="ARBA00023143"/>
    </source>
</evidence>
<evidence type="ECO:0000259" key="4">
    <source>
        <dbReference type="Pfam" id="PF00669"/>
    </source>
</evidence>
<keyword evidence="7" id="KW-1185">Reference proteome</keyword>